<dbReference type="InterPro" id="IPR003754">
    <property type="entry name" value="4pyrrol_synth_uPrphyn_synth"/>
</dbReference>
<dbReference type="Gene3D" id="3.40.50.10090">
    <property type="match status" value="2"/>
</dbReference>
<dbReference type="GO" id="GO:0004852">
    <property type="term" value="F:uroporphyrinogen-III synthase activity"/>
    <property type="evidence" value="ECO:0007669"/>
    <property type="project" value="UniProtKB-UniRule"/>
</dbReference>
<proteinExistence type="inferred from homology"/>
<evidence type="ECO:0000256" key="2">
    <source>
        <dbReference type="ARBA" id="ARBA00008133"/>
    </source>
</evidence>
<gene>
    <name evidence="11" type="ORF">J0H12_02645</name>
</gene>
<protein>
    <recommendedName>
        <fullName evidence="7 9">Uroporphyrinogen-III synthase</fullName>
        <ecNumber evidence="3 9">4.2.1.75</ecNumber>
    </recommendedName>
</protein>
<dbReference type="PANTHER" id="PTHR38042">
    <property type="entry name" value="UROPORPHYRINOGEN-III SYNTHASE, CHLOROPLASTIC"/>
    <property type="match status" value="1"/>
</dbReference>
<comment type="catalytic activity">
    <reaction evidence="8 9">
        <text>hydroxymethylbilane = uroporphyrinogen III + H2O</text>
        <dbReference type="Rhea" id="RHEA:18965"/>
        <dbReference type="ChEBI" id="CHEBI:15377"/>
        <dbReference type="ChEBI" id="CHEBI:57308"/>
        <dbReference type="ChEBI" id="CHEBI:57845"/>
        <dbReference type="EC" id="4.2.1.75"/>
    </reaction>
</comment>
<dbReference type="AlphaFoldDB" id="A0A8J7PXL8"/>
<name>A0A8J7PXL8_9PROT</name>
<organism evidence="11 12">
    <name type="scientific">Candidatus Paracaedimonas acanthamoebae</name>
    <dbReference type="NCBI Taxonomy" id="244581"/>
    <lineage>
        <taxon>Bacteria</taxon>
        <taxon>Pseudomonadati</taxon>
        <taxon>Pseudomonadota</taxon>
        <taxon>Alphaproteobacteria</taxon>
        <taxon>Holosporales</taxon>
        <taxon>Caedimonadaceae</taxon>
        <taxon>Candidatus Paracaedimonas</taxon>
    </lineage>
</organism>
<dbReference type="EMBL" id="JAFKGL010000013">
    <property type="protein sequence ID" value="MBN9412813.1"/>
    <property type="molecule type" value="Genomic_DNA"/>
</dbReference>
<evidence type="ECO:0000256" key="4">
    <source>
        <dbReference type="ARBA" id="ARBA00023239"/>
    </source>
</evidence>
<dbReference type="EC" id="4.2.1.75" evidence="3 9"/>
<keyword evidence="4 9" id="KW-0456">Lyase</keyword>
<dbReference type="PANTHER" id="PTHR38042:SF1">
    <property type="entry name" value="UROPORPHYRINOGEN-III SYNTHASE, CHLOROPLASTIC"/>
    <property type="match status" value="1"/>
</dbReference>
<evidence type="ECO:0000259" key="10">
    <source>
        <dbReference type="Pfam" id="PF02602"/>
    </source>
</evidence>
<feature type="domain" description="Tetrapyrrole biosynthesis uroporphyrinogen III synthase" evidence="10">
    <location>
        <begin position="14"/>
        <end position="226"/>
    </location>
</feature>
<reference evidence="11" key="1">
    <citation type="submission" date="2021-02" db="EMBL/GenBank/DDBJ databases">
        <title>Thiocyanate and organic carbon inputs drive convergent selection for specific autotrophic Afipia and Thiobacillus strains within complex microbiomes.</title>
        <authorList>
            <person name="Huddy R.J."/>
            <person name="Sachdeva R."/>
            <person name="Kadzinga F."/>
            <person name="Kantor R.S."/>
            <person name="Harrison S.T.L."/>
            <person name="Banfield J.F."/>
        </authorList>
    </citation>
    <scope>NUCLEOTIDE SEQUENCE</scope>
    <source>
        <strain evidence="11">SCN18_10_11_15_R4_P_38_20</strain>
    </source>
</reference>
<dbReference type="GO" id="GO:0006782">
    <property type="term" value="P:protoporphyrinogen IX biosynthetic process"/>
    <property type="evidence" value="ECO:0007669"/>
    <property type="project" value="UniProtKB-UniRule"/>
</dbReference>
<dbReference type="InterPro" id="IPR036108">
    <property type="entry name" value="4pyrrol_syn_uPrphyn_synt_sf"/>
</dbReference>
<dbReference type="InterPro" id="IPR039793">
    <property type="entry name" value="UROS/Hem4"/>
</dbReference>
<dbReference type="Pfam" id="PF02602">
    <property type="entry name" value="HEM4"/>
    <property type="match status" value="1"/>
</dbReference>
<evidence type="ECO:0000256" key="6">
    <source>
        <dbReference type="ARBA" id="ARBA00037589"/>
    </source>
</evidence>
<evidence type="ECO:0000313" key="11">
    <source>
        <dbReference type="EMBL" id="MBN9412813.1"/>
    </source>
</evidence>
<evidence type="ECO:0000313" key="12">
    <source>
        <dbReference type="Proteomes" id="UP000664414"/>
    </source>
</evidence>
<comment type="similarity">
    <text evidence="2 9">Belongs to the uroporphyrinogen-III synthase family.</text>
</comment>
<evidence type="ECO:0000256" key="9">
    <source>
        <dbReference type="RuleBase" id="RU366031"/>
    </source>
</evidence>
<evidence type="ECO:0000256" key="8">
    <source>
        <dbReference type="ARBA" id="ARBA00048617"/>
    </source>
</evidence>
<dbReference type="Proteomes" id="UP000664414">
    <property type="component" value="Unassembled WGS sequence"/>
</dbReference>
<dbReference type="GO" id="GO:0006780">
    <property type="term" value="P:uroporphyrinogen III biosynthetic process"/>
    <property type="evidence" value="ECO:0007669"/>
    <property type="project" value="UniProtKB-UniRule"/>
</dbReference>
<evidence type="ECO:0000256" key="1">
    <source>
        <dbReference type="ARBA" id="ARBA00004772"/>
    </source>
</evidence>
<sequence>MKVLLTRPQYDSQKLAKDLQDYGIESHINPLLEIEQKHFQYDPERAQAFVITSLNGLRSFATQNQERSLPLFVVGQESMNLASSFHFKKIIPGNGTALSLLPLIQTTCSPAEKEIACITGDYIHTDLILPLTELGFSAKQIIAYNTIECTSLDLQTQNFLKDKTISVVTFFSPRSAQIFAKLVENYKDLCQFLYGVCLSPEISNIVSEIKWRKLYTAASPSRQEIIEILKDLKKENIL</sequence>
<evidence type="ECO:0000256" key="7">
    <source>
        <dbReference type="ARBA" id="ARBA00040167"/>
    </source>
</evidence>
<comment type="function">
    <text evidence="6 9">Catalyzes cyclization of the linear tetrapyrrole, hydroxymethylbilane, to the macrocyclic uroporphyrinogen III.</text>
</comment>
<evidence type="ECO:0000256" key="5">
    <source>
        <dbReference type="ARBA" id="ARBA00023244"/>
    </source>
</evidence>
<dbReference type="CDD" id="cd06578">
    <property type="entry name" value="HemD"/>
    <property type="match status" value="1"/>
</dbReference>
<keyword evidence="5 9" id="KW-0627">Porphyrin biosynthesis</keyword>
<evidence type="ECO:0000256" key="3">
    <source>
        <dbReference type="ARBA" id="ARBA00013109"/>
    </source>
</evidence>
<dbReference type="SUPFAM" id="SSF69618">
    <property type="entry name" value="HemD-like"/>
    <property type="match status" value="1"/>
</dbReference>
<comment type="caution">
    <text evidence="11">The sequence shown here is derived from an EMBL/GenBank/DDBJ whole genome shotgun (WGS) entry which is preliminary data.</text>
</comment>
<comment type="pathway">
    <text evidence="1 9">Porphyrin-containing compound metabolism; protoporphyrin-IX biosynthesis; coproporphyrinogen-III from 5-aminolevulinate: step 3/4.</text>
</comment>
<dbReference type="UniPathway" id="UPA00251">
    <property type="reaction ID" value="UER00320"/>
</dbReference>
<accession>A0A8J7PXL8</accession>